<dbReference type="RefSeq" id="WP_167072934.1">
    <property type="nucleotide sequence ID" value="NZ_JAAOZC010000003.1"/>
</dbReference>
<dbReference type="InterPro" id="IPR048851">
    <property type="entry name" value="PaaA2_dom"/>
</dbReference>
<dbReference type="Proteomes" id="UP000727456">
    <property type="component" value="Unassembled WGS sequence"/>
</dbReference>
<accession>A0ABX0TUV4</accession>
<organism evidence="2 3">
    <name type="scientific">Sphingomonas vulcanisoli</name>
    <dbReference type="NCBI Taxonomy" id="1658060"/>
    <lineage>
        <taxon>Bacteria</taxon>
        <taxon>Pseudomonadati</taxon>
        <taxon>Pseudomonadota</taxon>
        <taxon>Alphaproteobacteria</taxon>
        <taxon>Sphingomonadales</taxon>
        <taxon>Sphingomonadaceae</taxon>
        <taxon>Sphingomonas</taxon>
    </lineage>
</organism>
<proteinExistence type="predicted"/>
<sequence length="61" mass="6726">MNDYSPIVSEFENAEQEASYLEWLKAKVAAAVADPRPPVPHDEVMASAQAIIDKVKARQAK</sequence>
<feature type="domain" description="Stability determinant" evidence="1">
    <location>
        <begin position="15"/>
        <end position="46"/>
    </location>
</feature>
<keyword evidence="3" id="KW-1185">Reference proteome</keyword>
<name>A0ABX0TUV4_9SPHN</name>
<dbReference type="EMBL" id="JAAOZC010000003">
    <property type="protein sequence ID" value="NIJ08115.1"/>
    <property type="molecule type" value="Genomic_DNA"/>
</dbReference>
<reference evidence="2 3" key="1">
    <citation type="submission" date="2020-03" db="EMBL/GenBank/DDBJ databases">
        <title>Genomic Encyclopedia of Type Strains, Phase III (KMG-III): the genomes of soil and plant-associated and newly described type strains.</title>
        <authorList>
            <person name="Whitman W."/>
        </authorList>
    </citation>
    <scope>NUCLEOTIDE SEQUENCE [LARGE SCALE GENOMIC DNA]</scope>
    <source>
        <strain evidence="2 3">CECT 8804</strain>
    </source>
</reference>
<dbReference type="Pfam" id="PF21217">
    <property type="entry name" value="PaaA2"/>
    <property type="match status" value="1"/>
</dbReference>
<comment type="caution">
    <text evidence="2">The sequence shown here is derived from an EMBL/GenBank/DDBJ whole genome shotgun (WGS) entry which is preliminary data.</text>
</comment>
<dbReference type="Gene3D" id="6.20.450.20">
    <property type="match status" value="1"/>
</dbReference>
<gene>
    <name evidence="2" type="ORF">FHS31_001725</name>
</gene>
<evidence type="ECO:0000313" key="2">
    <source>
        <dbReference type="EMBL" id="NIJ08115.1"/>
    </source>
</evidence>
<protein>
    <recommendedName>
        <fullName evidence="1">Stability determinant domain-containing protein</fullName>
    </recommendedName>
</protein>
<evidence type="ECO:0000313" key="3">
    <source>
        <dbReference type="Proteomes" id="UP000727456"/>
    </source>
</evidence>
<evidence type="ECO:0000259" key="1">
    <source>
        <dbReference type="Pfam" id="PF21217"/>
    </source>
</evidence>